<sequence>MDVRHVVNFLNNDDLSGLVSFTLLNGLCFFGFGMKAHFFSYKASRLPVAGCRLPVAGHPRQLLASPLDHAMEGRSSTPSWKPKTVLQQ</sequence>
<evidence type="ECO:0000256" key="2">
    <source>
        <dbReference type="SAM" id="Phobius"/>
    </source>
</evidence>
<evidence type="ECO:0000313" key="3">
    <source>
        <dbReference type="EMBL" id="KAG6573155.1"/>
    </source>
</evidence>
<evidence type="ECO:0000256" key="1">
    <source>
        <dbReference type="SAM" id="MobiDB-lite"/>
    </source>
</evidence>
<accession>A0AAV6LZG8</accession>
<dbReference type="Proteomes" id="UP000685013">
    <property type="component" value="Chromosome 18"/>
</dbReference>
<keyword evidence="2" id="KW-0472">Membrane</keyword>
<reference evidence="3 4" key="1">
    <citation type="journal article" date="2021" name="Hortic Res">
        <title>The domestication of Cucurbita argyrosperma as revealed by the genome of its wild relative.</title>
        <authorList>
            <person name="Barrera-Redondo J."/>
            <person name="Sanchez-de la Vega G."/>
            <person name="Aguirre-Liguori J.A."/>
            <person name="Castellanos-Morales G."/>
            <person name="Gutierrez-Guerrero Y.T."/>
            <person name="Aguirre-Dugua X."/>
            <person name="Aguirre-Planter E."/>
            <person name="Tenaillon M.I."/>
            <person name="Lira-Saade R."/>
            <person name="Eguiarte L.E."/>
        </authorList>
    </citation>
    <scope>NUCLEOTIDE SEQUENCE [LARGE SCALE GENOMIC DNA]</scope>
    <source>
        <strain evidence="3">JBR-2021</strain>
    </source>
</reference>
<protein>
    <submittedName>
        <fullName evidence="3">Uncharacterized protein</fullName>
    </submittedName>
</protein>
<feature type="region of interest" description="Disordered" evidence="1">
    <location>
        <begin position="67"/>
        <end position="88"/>
    </location>
</feature>
<feature type="transmembrane region" description="Helical" evidence="2">
    <location>
        <begin position="15"/>
        <end position="34"/>
    </location>
</feature>
<organism evidence="3 4">
    <name type="scientific">Cucurbita argyrosperma subsp. sororia</name>
    <dbReference type="NCBI Taxonomy" id="37648"/>
    <lineage>
        <taxon>Eukaryota</taxon>
        <taxon>Viridiplantae</taxon>
        <taxon>Streptophyta</taxon>
        <taxon>Embryophyta</taxon>
        <taxon>Tracheophyta</taxon>
        <taxon>Spermatophyta</taxon>
        <taxon>Magnoliopsida</taxon>
        <taxon>eudicotyledons</taxon>
        <taxon>Gunneridae</taxon>
        <taxon>Pentapetalae</taxon>
        <taxon>rosids</taxon>
        <taxon>fabids</taxon>
        <taxon>Cucurbitales</taxon>
        <taxon>Cucurbitaceae</taxon>
        <taxon>Cucurbiteae</taxon>
        <taxon>Cucurbita</taxon>
    </lineage>
</organism>
<feature type="non-terminal residue" evidence="3">
    <location>
        <position position="1"/>
    </location>
</feature>
<dbReference type="EMBL" id="JAGKQH010000018">
    <property type="protein sequence ID" value="KAG6573155.1"/>
    <property type="molecule type" value="Genomic_DNA"/>
</dbReference>
<name>A0AAV6LZG8_9ROSI</name>
<comment type="caution">
    <text evidence="3">The sequence shown here is derived from an EMBL/GenBank/DDBJ whole genome shotgun (WGS) entry which is preliminary data.</text>
</comment>
<evidence type="ECO:0000313" key="4">
    <source>
        <dbReference type="Proteomes" id="UP000685013"/>
    </source>
</evidence>
<proteinExistence type="predicted"/>
<keyword evidence="2" id="KW-0812">Transmembrane</keyword>
<keyword evidence="4" id="KW-1185">Reference proteome</keyword>
<dbReference type="AlphaFoldDB" id="A0AAV6LZG8"/>
<keyword evidence="2" id="KW-1133">Transmembrane helix</keyword>
<feature type="compositionally biased region" description="Polar residues" evidence="1">
    <location>
        <begin position="74"/>
        <end position="88"/>
    </location>
</feature>
<gene>
    <name evidence="3" type="ORF">SDJN03_27042</name>
</gene>